<protein>
    <submittedName>
        <fullName evidence="2">Uncharacterized protein (TIGR02001 family)</fullName>
    </submittedName>
</protein>
<proteinExistence type="predicted"/>
<feature type="chain" id="PRO_5032808127" evidence="1">
    <location>
        <begin position="23"/>
        <end position="252"/>
    </location>
</feature>
<name>A0A840L5U1_9BURK</name>
<dbReference type="Proteomes" id="UP000562027">
    <property type="component" value="Unassembled WGS sequence"/>
</dbReference>
<keyword evidence="3" id="KW-1185">Reference proteome</keyword>
<sequence>MKTLVYALLALALVSSALPAHAEEAGAAAAPAASPLSFNLGLVSEYRYRGIAQSRLQPALQAGVDYAAASGFYLGAWGSTIQWIKDEPYKGGANVEIDLYGGYKTEVAKGLTLDVGVLSYVYPSNKLDPSANTTEIYAAASFGPLTAKYSHSLSNLFGTADSKGSGYLDVSASFELGEGFTLTPHIGYQKVRNNSAGSYTDYALTLNKDYAGFSFGAAVIGTDTEAYQGGASPDALKNLGRTALVLSVKKTF</sequence>
<keyword evidence="1" id="KW-0732">Signal</keyword>
<evidence type="ECO:0000313" key="2">
    <source>
        <dbReference type="EMBL" id="MBB4843161.1"/>
    </source>
</evidence>
<dbReference type="InterPro" id="IPR010239">
    <property type="entry name" value="CHP02001"/>
</dbReference>
<dbReference type="RefSeq" id="WP_184298184.1">
    <property type="nucleotide sequence ID" value="NZ_JACHLP010000003.1"/>
</dbReference>
<comment type="caution">
    <text evidence="2">The sequence shown here is derived from an EMBL/GenBank/DDBJ whole genome shotgun (WGS) entry which is preliminary data.</text>
</comment>
<dbReference type="EMBL" id="JACHLP010000003">
    <property type="protein sequence ID" value="MBB4843161.1"/>
    <property type="molecule type" value="Genomic_DNA"/>
</dbReference>
<gene>
    <name evidence="2" type="ORF">HNP55_001680</name>
</gene>
<organism evidence="2 3">
    <name type="scientific">Roseateles oligotrophus</name>
    <dbReference type="NCBI Taxonomy" id="1769250"/>
    <lineage>
        <taxon>Bacteria</taxon>
        <taxon>Pseudomonadati</taxon>
        <taxon>Pseudomonadota</taxon>
        <taxon>Betaproteobacteria</taxon>
        <taxon>Burkholderiales</taxon>
        <taxon>Sphaerotilaceae</taxon>
        <taxon>Roseateles</taxon>
    </lineage>
</organism>
<reference evidence="2 3" key="1">
    <citation type="submission" date="2020-08" db="EMBL/GenBank/DDBJ databases">
        <title>Functional genomics of gut bacteria from endangered species of beetles.</title>
        <authorList>
            <person name="Carlos-Shanley C."/>
        </authorList>
    </citation>
    <scope>NUCLEOTIDE SEQUENCE [LARGE SCALE GENOMIC DNA]</scope>
    <source>
        <strain evidence="2 3">S00239</strain>
    </source>
</reference>
<dbReference type="AlphaFoldDB" id="A0A840L5U1"/>
<evidence type="ECO:0000256" key="1">
    <source>
        <dbReference type="SAM" id="SignalP"/>
    </source>
</evidence>
<dbReference type="NCBIfam" id="TIGR02001">
    <property type="entry name" value="gcw_chp"/>
    <property type="match status" value="1"/>
</dbReference>
<dbReference type="Pfam" id="PF09694">
    <property type="entry name" value="Gcw_chp"/>
    <property type="match status" value="1"/>
</dbReference>
<evidence type="ECO:0000313" key="3">
    <source>
        <dbReference type="Proteomes" id="UP000562027"/>
    </source>
</evidence>
<accession>A0A840L5U1</accession>
<feature type="signal peptide" evidence="1">
    <location>
        <begin position="1"/>
        <end position="22"/>
    </location>
</feature>